<proteinExistence type="predicted"/>
<sequence length="365" mass="41915">MLIGNSISKMNLNISLSNNELFFQAINHPDTVAEDVVLALIEKYPYAQSLRFIYERKVFGKHSSVQNLSSTLLYASSPSWLYEFMHCKPTTEPDVFMPSDEIPVDGALRDDDGTIEIEAERETVAEPVLSKIEVDELDRLIQAGVAKDYFRSNDQQQENSVDSEEPALVAPVVAEAVANTMDDGQERVSVYDDDTMPYSFLWWLHKTRLEYADTYQPYVKSPLRPMTPSNDDIAKIHEKLDNQLLDQQIRENIFHLQSPEAKLSDEVKTTISFQIPRKTDEVIEKFIREEPMIQPLQAEKLDLENKARKSSEDQHSLVTETLAKIYVEQGLYPKAIDVYKKLVLKYPEKNAYFAARITELEKKLN</sequence>
<protein>
    <recommendedName>
        <fullName evidence="5">Tetratricopeptide repeat protein</fullName>
    </recommendedName>
</protein>
<accession>A0A654BI75</accession>
<accession>A0A2X2JBR7</accession>
<evidence type="ECO:0000313" key="2">
    <source>
        <dbReference type="EMBL" id="VXC79891.1"/>
    </source>
</evidence>
<reference evidence="2 4" key="2">
    <citation type="submission" date="2019-10" db="EMBL/GenBank/DDBJ databases">
        <authorList>
            <person name="Karimi E."/>
        </authorList>
    </citation>
    <scope>NUCLEOTIDE SEQUENCE [LARGE SCALE GENOMIC DNA]</scope>
    <source>
        <strain evidence="2">Sphingobacterium sp. 8BC</strain>
    </source>
</reference>
<gene>
    <name evidence="1" type="ORF">NCTC11343_01057</name>
    <name evidence="2" type="ORF">SPHINGO8BC_50109</name>
</gene>
<dbReference type="EMBL" id="CABWMV010000024">
    <property type="protein sequence ID" value="VXC79891.1"/>
    <property type="molecule type" value="Genomic_DNA"/>
</dbReference>
<dbReference type="Proteomes" id="UP000251241">
    <property type="component" value="Unassembled WGS sequence"/>
</dbReference>
<evidence type="ECO:0000313" key="1">
    <source>
        <dbReference type="EMBL" id="SPZ84515.1"/>
    </source>
</evidence>
<dbReference type="Proteomes" id="UP000432350">
    <property type="component" value="Unassembled WGS sequence"/>
</dbReference>
<name>A0A2X2JBR7_SPHMU</name>
<dbReference type="EMBL" id="UAUU01000002">
    <property type="protein sequence ID" value="SPZ84515.1"/>
    <property type="molecule type" value="Genomic_DNA"/>
</dbReference>
<organism evidence="1 3">
    <name type="scientific">Sphingobacterium multivorum</name>
    <dbReference type="NCBI Taxonomy" id="28454"/>
    <lineage>
        <taxon>Bacteria</taxon>
        <taxon>Pseudomonadati</taxon>
        <taxon>Bacteroidota</taxon>
        <taxon>Sphingobacteriia</taxon>
        <taxon>Sphingobacteriales</taxon>
        <taxon>Sphingobacteriaceae</taxon>
        <taxon>Sphingobacterium</taxon>
    </lineage>
</organism>
<evidence type="ECO:0000313" key="3">
    <source>
        <dbReference type="Proteomes" id="UP000251241"/>
    </source>
</evidence>
<dbReference type="AlphaFoldDB" id="A0A2X2JBR7"/>
<evidence type="ECO:0000313" key="4">
    <source>
        <dbReference type="Proteomes" id="UP000432350"/>
    </source>
</evidence>
<evidence type="ECO:0008006" key="5">
    <source>
        <dbReference type="Google" id="ProtNLM"/>
    </source>
</evidence>
<reference evidence="1 3" key="1">
    <citation type="submission" date="2018-06" db="EMBL/GenBank/DDBJ databases">
        <authorList>
            <consortium name="Pathogen Informatics"/>
            <person name="Doyle S."/>
        </authorList>
    </citation>
    <scope>NUCLEOTIDE SEQUENCE [LARGE SCALE GENOMIC DNA]</scope>
    <source>
        <strain evidence="1 3">NCTC11343</strain>
    </source>
</reference>